<proteinExistence type="predicted"/>
<organism evidence="7 8">
    <name type="scientific">Novosphingobium umbonatum</name>
    <dbReference type="NCBI Taxonomy" id="1908524"/>
    <lineage>
        <taxon>Bacteria</taxon>
        <taxon>Pseudomonadati</taxon>
        <taxon>Pseudomonadota</taxon>
        <taxon>Alphaproteobacteria</taxon>
        <taxon>Sphingomonadales</taxon>
        <taxon>Sphingomonadaceae</taxon>
        <taxon>Novosphingobium</taxon>
    </lineage>
</organism>
<dbReference type="PROSITE" id="PS50977">
    <property type="entry name" value="HTH_TETR_2"/>
    <property type="match status" value="1"/>
</dbReference>
<evidence type="ECO:0000313" key="7">
    <source>
        <dbReference type="EMBL" id="RVU01191.1"/>
    </source>
</evidence>
<dbReference type="Pfam" id="PF00440">
    <property type="entry name" value="TetR_N"/>
    <property type="match status" value="1"/>
</dbReference>
<gene>
    <name evidence="7" type="ORF">EOE18_18065</name>
</gene>
<reference evidence="7 8" key="1">
    <citation type="submission" date="2019-01" db="EMBL/GenBank/DDBJ databases">
        <authorList>
            <person name="Chen W.-M."/>
        </authorList>
    </citation>
    <scope>NUCLEOTIDE SEQUENCE [LARGE SCALE GENOMIC DNA]</scope>
    <source>
        <strain evidence="7 8">FSY-9</strain>
    </source>
</reference>
<sequence>MGAEAKEVRRGPKPNPNTRDNLIRVGVRMLHEGGYTATGIKDIVDAAQVPKGSFYNHFDSKEAFGKEVVDFYFGTGLVELRALLENDAIAPLQRLRTYFVERTRVFQETGYLRGCMMGNLSLEIADHSESIRDSLAAHFQTWSGLFEACIAQAQEAGAITNRQPAQLLAQFLLNSWEGALLRMRAEKSDAPLREFSEVVFGSLLV</sequence>
<evidence type="ECO:0000256" key="4">
    <source>
        <dbReference type="PROSITE-ProRule" id="PRU00335"/>
    </source>
</evidence>
<dbReference type="EMBL" id="SACO01000032">
    <property type="protein sequence ID" value="RVU01191.1"/>
    <property type="molecule type" value="Genomic_DNA"/>
</dbReference>
<dbReference type="Proteomes" id="UP000282837">
    <property type="component" value="Unassembled WGS sequence"/>
</dbReference>
<dbReference type="InterPro" id="IPR009057">
    <property type="entry name" value="Homeodomain-like_sf"/>
</dbReference>
<dbReference type="PANTHER" id="PTHR47506">
    <property type="entry name" value="TRANSCRIPTIONAL REGULATORY PROTEIN"/>
    <property type="match status" value="1"/>
</dbReference>
<evidence type="ECO:0000256" key="1">
    <source>
        <dbReference type="ARBA" id="ARBA00023015"/>
    </source>
</evidence>
<dbReference type="InterPro" id="IPR001647">
    <property type="entry name" value="HTH_TetR"/>
</dbReference>
<dbReference type="PANTHER" id="PTHR47506:SF6">
    <property type="entry name" value="HTH-TYPE TRANSCRIPTIONAL REPRESSOR NEMR"/>
    <property type="match status" value="1"/>
</dbReference>
<accession>A0A3S2UPG5</accession>
<dbReference type="RefSeq" id="WP_127712136.1">
    <property type="nucleotide sequence ID" value="NZ_SACO01000032.1"/>
</dbReference>
<feature type="domain" description="HTH tetR-type" evidence="6">
    <location>
        <begin position="16"/>
        <end position="76"/>
    </location>
</feature>
<evidence type="ECO:0000313" key="8">
    <source>
        <dbReference type="Proteomes" id="UP000282837"/>
    </source>
</evidence>
<dbReference type="AlphaFoldDB" id="A0A3S2UPG5"/>
<evidence type="ECO:0000256" key="5">
    <source>
        <dbReference type="SAM" id="MobiDB-lite"/>
    </source>
</evidence>
<keyword evidence="8" id="KW-1185">Reference proteome</keyword>
<keyword evidence="1" id="KW-0805">Transcription regulation</keyword>
<dbReference type="SUPFAM" id="SSF48498">
    <property type="entry name" value="Tetracyclin repressor-like, C-terminal domain"/>
    <property type="match status" value="1"/>
</dbReference>
<evidence type="ECO:0000256" key="2">
    <source>
        <dbReference type="ARBA" id="ARBA00023125"/>
    </source>
</evidence>
<dbReference type="Pfam" id="PF16925">
    <property type="entry name" value="TetR_C_13"/>
    <property type="match status" value="1"/>
</dbReference>
<dbReference type="Gene3D" id="1.10.357.10">
    <property type="entry name" value="Tetracycline Repressor, domain 2"/>
    <property type="match status" value="1"/>
</dbReference>
<feature type="DNA-binding region" description="H-T-H motif" evidence="4">
    <location>
        <begin position="39"/>
        <end position="58"/>
    </location>
</feature>
<comment type="caution">
    <text evidence="7">The sequence shown here is derived from an EMBL/GenBank/DDBJ whole genome shotgun (WGS) entry which is preliminary data.</text>
</comment>
<evidence type="ECO:0000256" key="3">
    <source>
        <dbReference type="ARBA" id="ARBA00023163"/>
    </source>
</evidence>
<keyword evidence="3" id="KW-0804">Transcription</keyword>
<evidence type="ECO:0000259" key="6">
    <source>
        <dbReference type="PROSITE" id="PS50977"/>
    </source>
</evidence>
<feature type="compositionally biased region" description="Basic and acidic residues" evidence="5">
    <location>
        <begin position="1"/>
        <end position="10"/>
    </location>
</feature>
<dbReference type="GO" id="GO:0003677">
    <property type="term" value="F:DNA binding"/>
    <property type="evidence" value="ECO:0007669"/>
    <property type="project" value="UniProtKB-UniRule"/>
</dbReference>
<dbReference type="InterPro" id="IPR011075">
    <property type="entry name" value="TetR_C"/>
</dbReference>
<dbReference type="OrthoDB" id="9811084at2"/>
<keyword evidence="2 4" id="KW-0238">DNA-binding</keyword>
<dbReference type="SUPFAM" id="SSF46689">
    <property type="entry name" value="Homeodomain-like"/>
    <property type="match status" value="1"/>
</dbReference>
<feature type="region of interest" description="Disordered" evidence="5">
    <location>
        <begin position="1"/>
        <end position="20"/>
    </location>
</feature>
<name>A0A3S2UPG5_9SPHN</name>
<protein>
    <submittedName>
        <fullName evidence="7">TetR family transcriptional regulator</fullName>
    </submittedName>
</protein>
<dbReference type="InterPro" id="IPR036271">
    <property type="entry name" value="Tet_transcr_reg_TetR-rel_C_sf"/>
</dbReference>